<dbReference type="GO" id="GO:0016180">
    <property type="term" value="P:snRNA processing"/>
    <property type="evidence" value="ECO:0007669"/>
    <property type="project" value="TreeGrafter"/>
</dbReference>
<dbReference type="OrthoDB" id="18190at2759"/>
<dbReference type="Gene3D" id="1.25.10.10">
    <property type="entry name" value="Leucine-rich Repeat Variant"/>
    <property type="match status" value="2"/>
</dbReference>
<sequence length="936" mass="105710">MALVHKRTHLDILPSLPVENNEPPKKKLKIQVSSSSSNLSRSIVSLIKRLEISSSSNETLQILAEISDCPNFIDLNLENVRFLINMFRKEKDFIRVKILYLLSDFVLEHDFDPSIIIEDILIMVKSEESSKVICQAFTSMLRIGQSSNGNKIITQALLNKLIEFAKHKLSSTNHNVQRHAISIIGAFASKEDAEKNLIALISHYMDSPDARCRAQAINSILNMGKRSIEIAQTIYSRVESKLKDDYECVRKEALQLMFEISQRHPDCLIRLPDGVNEIRLIDDAFAKICSAISDLSMHVRTQAAELLGLMTQVNNEFLFQTLDKKLMSNMRRKKTSHERAFENFTSGEWSSGRKWADDAPQELINSESISVIDSGSCGALVQGLEDEFLEVRMASVISMCNLALNNPPFAELSLDFLVDMFNDEIENVRLQAIYSLTKISKHITLREDQIEVMLGSLEDYSVEVREGLHLMLGACKVSTRTCLTLVVQKVLDVLSKYPQDKLSAYGCLQRVGLKHPELCMSLTPQLIQDHPFFDSAEKDAEDPSYVCVLIMLFNAAKNLPPMLSLFPDTIRKHYDYLRDTMPNFVPHLPIGNQIEMTLGGKTGSMQFFKTLLTHIESTYFAKTARQSLLQVAQDNLSRLSLIDPDLSGIANFTRDYLGAELLMEQLQTNLMTHRIPTKENLNQLINKCLRLQNLFSNLTSEDLLLVKQICLRASALNLVLVVKDKSQSALLPCQLLMHVKSDVQNFLQQHPDLPVDSFTKAVLSYLESVNDPKPGRVSRGILPIVQTSNYVPNSTVLNFDIKMCTARIIEPDEALSNENVIKVTAGLIAALPIHAQIDQLSECQRENLRIKIKYPDQNVHVVMPRMRDLKKVIAENGCELENNWKLRTNVLLSHGIWTEPSQVEISICLSVKPSNELELCKPVKITFSPKPIRKGI</sequence>
<evidence type="ECO:0000313" key="6">
    <source>
        <dbReference type="Proteomes" id="UP001107558"/>
    </source>
</evidence>
<feature type="domain" description="INTS4 8 helical bundle" evidence="3">
    <location>
        <begin position="606"/>
        <end position="790"/>
    </location>
</feature>
<dbReference type="InterPro" id="IPR011989">
    <property type="entry name" value="ARM-like"/>
</dbReference>
<gene>
    <name evidence="5" type="ORF">PVAND_011340</name>
</gene>
<feature type="domain" description="Integrator complex subunit 4/Protein SIEL C-terminal Ig-like" evidence="4">
    <location>
        <begin position="808"/>
        <end position="931"/>
    </location>
</feature>
<comment type="subcellular location">
    <subcellularLocation>
        <location evidence="1">Nucleus</location>
    </subcellularLocation>
</comment>
<accession>A0A9J6CJP4</accession>
<comment type="caution">
    <text evidence="5">The sequence shown here is derived from an EMBL/GenBank/DDBJ whole genome shotgun (WGS) entry which is preliminary data.</text>
</comment>
<keyword evidence="6" id="KW-1185">Reference proteome</keyword>
<evidence type="ECO:0008006" key="7">
    <source>
        <dbReference type="Google" id="ProtNLM"/>
    </source>
</evidence>
<dbReference type="InterPro" id="IPR056235">
    <property type="entry name" value="INTS4_8HBD"/>
</dbReference>
<dbReference type="InterPro" id="IPR057412">
    <property type="entry name" value="INTS4_C"/>
</dbReference>
<reference evidence="5" key="1">
    <citation type="submission" date="2021-03" db="EMBL/GenBank/DDBJ databases">
        <title>Chromosome level genome of the anhydrobiotic midge Polypedilum vanderplanki.</title>
        <authorList>
            <person name="Yoshida Y."/>
            <person name="Kikawada T."/>
            <person name="Gusev O."/>
        </authorList>
    </citation>
    <scope>NUCLEOTIDE SEQUENCE</scope>
    <source>
        <strain evidence="5">NIAS01</strain>
        <tissue evidence="5">Whole body or cell culture</tissue>
    </source>
</reference>
<dbReference type="InterPro" id="IPR016024">
    <property type="entry name" value="ARM-type_fold"/>
</dbReference>
<evidence type="ECO:0000259" key="3">
    <source>
        <dbReference type="Pfam" id="PF24493"/>
    </source>
</evidence>
<proteinExistence type="predicted"/>
<dbReference type="GO" id="GO:0032039">
    <property type="term" value="C:integrator complex"/>
    <property type="evidence" value="ECO:0007669"/>
    <property type="project" value="TreeGrafter"/>
</dbReference>
<name>A0A9J6CJP4_POLVA</name>
<evidence type="ECO:0000313" key="5">
    <source>
        <dbReference type="EMBL" id="KAG5681939.1"/>
    </source>
</evidence>
<evidence type="ECO:0000256" key="2">
    <source>
        <dbReference type="ARBA" id="ARBA00023242"/>
    </source>
</evidence>
<dbReference type="Pfam" id="PF24493">
    <property type="entry name" value="INTS4_8HBD"/>
    <property type="match status" value="1"/>
</dbReference>
<dbReference type="AlphaFoldDB" id="A0A9J6CJP4"/>
<keyword evidence="2" id="KW-0539">Nucleus</keyword>
<evidence type="ECO:0000256" key="1">
    <source>
        <dbReference type="ARBA" id="ARBA00004123"/>
    </source>
</evidence>
<dbReference type="FunFam" id="1.25.10.10:FF:000728">
    <property type="entry name" value="Blast:Integrator complex subunit 4"/>
    <property type="match status" value="1"/>
</dbReference>
<organism evidence="5 6">
    <name type="scientific">Polypedilum vanderplanki</name>
    <name type="common">Sleeping chironomid midge</name>
    <dbReference type="NCBI Taxonomy" id="319348"/>
    <lineage>
        <taxon>Eukaryota</taxon>
        <taxon>Metazoa</taxon>
        <taxon>Ecdysozoa</taxon>
        <taxon>Arthropoda</taxon>
        <taxon>Hexapoda</taxon>
        <taxon>Insecta</taxon>
        <taxon>Pterygota</taxon>
        <taxon>Neoptera</taxon>
        <taxon>Endopterygota</taxon>
        <taxon>Diptera</taxon>
        <taxon>Nematocera</taxon>
        <taxon>Chironomoidea</taxon>
        <taxon>Chironomidae</taxon>
        <taxon>Chironominae</taxon>
        <taxon>Polypedilum</taxon>
        <taxon>Polypedilum</taxon>
    </lineage>
</organism>
<dbReference type="PANTHER" id="PTHR20938:SF0">
    <property type="entry name" value="INTEGRATOR COMPLEX SUBUNIT 4"/>
    <property type="match status" value="1"/>
</dbReference>
<dbReference type="Pfam" id="PF25458">
    <property type="entry name" value="INTS4_C"/>
    <property type="match status" value="1"/>
</dbReference>
<evidence type="ECO:0000259" key="4">
    <source>
        <dbReference type="Pfam" id="PF25458"/>
    </source>
</evidence>
<dbReference type="SUPFAM" id="SSF48371">
    <property type="entry name" value="ARM repeat"/>
    <property type="match status" value="1"/>
</dbReference>
<dbReference type="PANTHER" id="PTHR20938">
    <property type="entry name" value="INTEGRATOR COMPLEX SUBUNIT 4"/>
    <property type="match status" value="1"/>
</dbReference>
<protein>
    <recommendedName>
        <fullName evidence="7">Integrator complex subunit 4</fullName>
    </recommendedName>
</protein>
<dbReference type="EMBL" id="JADBJN010000001">
    <property type="protein sequence ID" value="KAG5681939.1"/>
    <property type="molecule type" value="Genomic_DNA"/>
</dbReference>
<dbReference type="Proteomes" id="UP001107558">
    <property type="component" value="Chromosome 1"/>
</dbReference>